<reference evidence="2" key="1">
    <citation type="submission" date="2020-02" db="EMBL/GenBank/DDBJ databases">
        <authorList>
            <person name="Palmer J.M."/>
        </authorList>
    </citation>
    <scope>NUCLEOTIDE SEQUENCE</scope>
    <source>
        <strain evidence="2">EPUS1.4</strain>
        <tissue evidence="2">Thallus</tissue>
    </source>
</reference>
<proteinExistence type="predicted"/>
<feature type="transmembrane region" description="Helical" evidence="1">
    <location>
        <begin position="21"/>
        <end position="48"/>
    </location>
</feature>
<name>A0A8H7AEN0_9EURO</name>
<dbReference type="AlphaFoldDB" id="A0A8H7AEN0"/>
<dbReference type="Proteomes" id="UP000606974">
    <property type="component" value="Unassembled WGS sequence"/>
</dbReference>
<organism evidence="2 3">
    <name type="scientific">Endocarpon pusillum</name>
    <dbReference type="NCBI Taxonomy" id="364733"/>
    <lineage>
        <taxon>Eukaryota</taxon>
        <taxon>Fungi</taxon>
        <taxon>Dikarya</taxon>
        <taxon>Ascomycota</taxon>
        <taxon>Pezizomycotina</taxon>
        <taxon>Eurotiomycetes</taxon>
        <taxon>Chaetothyriomycetidae</taxon>
        <taxon>Verrucariales</taxon>
        <taxon>Verrucariaceae</taxon>
        <taxon>Endocarpon</taxon>
    </lineage>
</organism>
<evidence type="ECO:0000256" key="1">
    <source>
        <dbReference type="SAM" id="Phobius"/>
    </source>
</evidence>
<keyword evidence="1" id="KW-1133">Transmembrane helix</keyword>
<evidence type="ECO:0000313" key="3">
    <source>
        <dbReference type="Proteomes" id="UP000606974"/>
    </source>
</evidence>
<protein>
    <submittedName>
        <fullName evidence="2">Uncharacterized protein</fullName>
    </submittedName>
</protein>
<evidence type="ECO:0000313" key="2">
    <source>
        <dbReference type="EMBL" id="KAF7503825.1"/>
    </source>
</evidence>
<dbReference type="EMBL" id="JAACFV010000160">
    <property type="protein sequence ID" value="KAF7503825.1"/>
    <property type="molecule type" value="Genomic_DNA"/>
</dbReference>
<gene>
    <name evidence="2" type="ORF">GJ744_003215</name>
</gene>
<accession>A0A8H7AEN0</accession>
<sequence>MKSAVIPRRDMSEHVNAPKTITFNNIPSIPVCLFVCLFVTLLLCYFIPMDSACTTINPLLPSLSLLLVRTLYPRPASPKKRQPIKEKTNFLLLMHIPIWDFRDELDPRFGVEAKQSKATESVPLHIEISRQWFRPWLLQSDRAELKRSYLQPADRLVKMSRQKKGCDGEAAGMLPPNAKAIRVAVVYCHGGS</sequence>
<keyword evidence="1" id="KW-0472">Membrane</keyword>
<keyword evidence="1" id="KW-0812">Transmembrane</keyword>
<keyword evidence="3" id="KW-1185">Reference proteome</keyword>
<comment type="caution">
    <text evidence="2">The sequence shown here is derived from an EMBL/GenBank/DDBJ whole genome shotgun (WGS) entry which is preliminary data.</text>
</comment>